<evidence type="ECO:0000313" key="2">
    <source>
        <dbReference type="Proteomes" id="UP000231857"/>
    </source>
</evidence>
<reference evidence="1 2" key="1">
    <citation type="submission" date="2017-07" db="EMBL/GenBank/DDBJ databases">
        <title>Leptospira spp. isolated from tropical soils.</title>
        <authorList>
            <person name="Thibeaux R."/>
            <person name="Iraola G."/>
            <person name="Ferres I."/>
            <person name="Bierque E."/>
            <person name="Girault D."/>
            <person name="Soupe-Gilbert M.-E."/>
            <person name="Picardeau M."/>
            <person name="Goarant C."/>
        </authorList>
    </citation>
    <scope>NUCLEOTIDE SEQUENCE [LARGE SCALE GENOMIC DNA]</scope>
    <source>
        <strain evidence="1 2">ATI7-C-A2</strain>
    </source>
</reference>
<sequence length="263" mass="30215">MNRIFITLLLIFNACITHYSRENTYPQGTSPKNKTIALIGFYPVRGHIVYPENKGSYYSRGLVFTTDLSHLFPYGKKVESIPSNGIDAGISQENIKEFVTKLALYKDTSKTELEKIFEIRKGNDGKEIYSLKRREVDYYVVAFFPEPIPGSKTDNFLSYLKLTTMLPAAATLSTIPFWEDEFYLNTFTVYDKKLNLVKSIASDYKLNRIFSWWGERSYNLDPNYDKIYAPDGNDLGAALVPILEAFEKGQKNNPKDPLQFLTR</sequence>
<comment type="caution">
    <text evidence="1">The sequence shown here is derived from an EMBL/GenBank/DDBJ whole genome shotgun (WGS) entry which is preliminary data.</text>
</comment>
<gene>
    <name evidence="1" type="ORF">CH363_05385</name>
</gene>
<dbReference type="EMBL" id="NPEI01000002">
    <property type="protein sequence ID" value="PKA16832.1"/>
    <property type="molecule type" value="Genomic_DNA"/>
</dbReference>
<protein>
    <recommendedName>
        <fullName evidence="3">Lipoprotein</fullName>
    </recommendedName>
</protein>
<dbReference type="RefSeq" id="WP_100724254.1">
    <property type="nucleotide sequence ID" value="NZ_NPEG01000008.1"/>
</dbReference>
<proteinExistence type="predicted"/>
<evidence type="ECO:0000313" key="1">
    <source>
        <dbReference type="EMBL" id="PKA16832.1"/>
    </source>
</evidence>
<name>A0ABX4PM35_9LEPT</name>
<accession>A0ABX4PM35</accession>
<dbReference type="Proteomes" id="UP000231857">
    <property type="component" value="Unassembled WGS sequence"/>
</dbReference>
<organism evidence="1 2">
    <name type="scientific">Leptospira haakeii</name>
    <dbReference type="NCBI Taxonomy" id="2023198"/>
    <lineage>
        <taxon>Bacteria</taxon>
        <taxon>Pseudomonadati</taxon>
        <taxon>Spirochaetota</taxon>
        <taxon>Spirochaetia</taxon>
        <taxon>Leptospirales</taxon>
        <taxon>Leptospiraceae</taxon>
        <taxon>Leptospira</taxon>
    </lineage>
</organism>
<evidence type="ECO:0008006" key="3">
    <source>
        <dbReference type="Google" id="ProtNLM"/>
    </source>
</evidence>
<keyword evidence="2" id="KW-1185">Reference proteome</keyword>
<dbReference type="NCBIfam" id="NF047480">
    <property type="entry name" value="Lepto_Lp29"/>
    <property type="match status" value="1"/>
</dbReference>